<keyword evidence="2" id="KW-1185">Reference proteome</keyword>
<dbReference type="AlphaFoldDB" id="A0A0C5VWJ3"/>
<dbReference type="HOGENOM" id="CLU_3216896_0_0_6"/>
<dbReference type="EMBL" id="CP007142">
    <property type="protein sequence ID" value="AJQ94779.1"/>
    <property type="molecule type" value="Genomic_DNA"/>
</dbReference>
<dbReference type="Proteomes" id="UP000032266">
    <property type="component" value="Chromosome"/>
</dbReference>
<gene>
    <name evidence="1" type="ORF">YC6258_02741</name>
</gene>
<accession>A0A0C5VWJ3</accession>
<organism evidence="1 2">
    <name type="scientific">Gynuella sunshinyii YC6258</name>
    <dbReference type="NCBI Taxonomy" id="1445510"/>
    <lineage>
        <taxon>Bacteria</taxon>
        <taxon>Pseudomonadati</taxon>
        <taxon>Pseudomonadota</taxon>
        <taxon>Gammaproteobacteria</taxon>
        <taxon>Oceanospirillales</taxon>
        <taxon>Saccharospirillaceae</taxon>
        <taxon>Gynuella</taxon>
    </lineage>
</organism>
<protein>
    <submittedName>
        <fullName evidence="1">Uncharacterized protein</fullName>
    </submittedName>
</protein>
<sequence length="44" mass="5700">MRFYRYHFYLSCHRTIQLHFIELIPLLRKFLMHIFQLITVWFIN</sequence>
<dbReference type="KEGG" id="gsn:YC6258_02741"/>
<name>A0A0C5VWJ3_9GAMM</name>
<reference evidence="1 2" key="1">
    <citation type="submission" date="2014-01" db="EMBL/GenBank/DDBJ databases">
        <title>Full genme sequencing of cellulolytic bacterium Gynuella sunshinyii YC6258T gen. nov., sp. nov.</title>
        <authorList>
            <person name="Khan H."/>
            <person name="Chung E.J."/>
            <person name="Chung Y.R."/>
        </authorList>
    </citation>
    <scope>NUCLEOTIDE SEQUENCE [LARGE SCALE GENOMIC DNA]</scope>
    <source>
        <strain evidence="1 2">YC6258</strain>
    </source>
</reference>
<proteinExistence type="predicted"/>
<evidence type="ECO:0000313" key="2">
    <source>
        <dbReference type="Proteomes" id="UP000032266"/>
    </source>
</evidence>
<evidence type="ECO:0000313" key="1">
    <source>
        <dbReference type="EMBL" id="AJQ94779.1"/>
    </source>
</evidence>